<evidence type="ECO:0000256" key="9">
    <source>
        <dbReference type="SAM" id="Phobius"/>
    </source>
</evidence>
<accession>A0A9C5YRW6</accession>
<keyword evidence="4 9" id="KW-0812">Transmembrane</keyword>
<comment type="subcellular location">
    <subcellularLocation>
        <location evidence="1">Cell membrane</location>
    </subcellularLocation>
</comment>
<evidence type="ECO:0000313" key="11">
    <source>
        <dbReference type="RefSeq" id="XP_037886425.1"/>
    </source>
</evidence>
<dbReference type="KEGG" id="gfs:119635615"/>
<dbReference type="AlphaFoldDB" id="A0A9C5YRW6"/>
<dbReference type="GeneID" id="119635615"/>
<reference evidence="11" key="1">
    <citation type="submission" date="2025-08" db="UniProtKB">
        <authorList>
            <consortium name="RefSeq"/>
        </authorList>
    </citation>
    <scope>IDENTIFICATION</scope>
    <source>
        <tissue evidence="11">Whole body pupa</tissue>
    </source>
</reference>
<evidence type="ECO:0000313" key="10">
    <source>
        <dbReference type="Proteomes" id="UP000092443"/>
    </source>
</evidence>
<comment type="similarity">
    <text evidence="2">Belongs to the CD36 family.</text>
</comment>
<gene>
    <name evidence="11" type="primary">LOC119635615</name>
</gene>
<dbReference type="GO" id="GO:0005044">
    <property type="term" value="F:scavenger receptor activity"/>
    <property type="evidence" value="ECO:0007669"/>
    <property type="project" value="TreeGrafter"/>
</dbReference>
<organism evidence="10 11">
    <name type="scientific">Glossina fuscipes</name>
    <dbReference type="NCBI Taxonomy" id="7396"/>
    <lineage>
        <taxon>Eukaryota</taxon>
        <taxon>Metazoa</taxon>
        <taxon>Ecdysozoa</taxon>
        <taxon>Arthropoda</taxon>
        <taxon>Hexapoda</taxon>
        <taxon>Insecta</taxon>
        <taxon>Pterygota</taxon>
        <taxon>Neoptera</taxon>
        <taxon>Endopterygota</taxon>
        <taxon>Diptera</taxon>
        <taxon>Brachycera</taxon>
        <taxon>Muscomorpha</taxon>
        <taxon>Hippoboscoidea</taxon>
        <taxon>Glossinidae</taxon>
        <taxon>Glossina</taxon>
    </lineage>
</organism>
<feature type="transmembrane region" description="Helical" evidence="9">
    <location>
        <begin position="570"/>
        <end position="591"/>
    </location>
</feature>
<evidence type="ECO:0000256" key="3">
    <source>
        <dbReference type="ARBA" id="ARBA00022475"/>
    </source>
</evidence>
<dbReference type="PANTHER" id="PTHR11923:SF50">
    <property type="entry name" value="GH19047P"/>
    <property type="match status" value="1"/>
</dbReference>
<feature type="transmembrane region" description="Helical" evidence="9">
    <location>
        <begin position="127"/>
        <end position="149"/>
    </location>
</feature>
<evidence type="ECO:0000256" key="1">
    <source>
        <dbReference type="ARBA" id="ARBA00004236"/>
    </source>
</evidence>
<dbReference type="Pfam" id="PF01130">
    <property type="entry name" value="CD36"/>
    <property type="match status" value="1"/>
</dbReference>
<dbReference type="InterPro" id="IPR002159">
    <property type="entry name" value="CD36_fam"/>
</dbReference>
<keyword evidence="3" id="KW-1003">Cell membrane</keyword>
<protein>
    <submittedName>
        <fullName evidence="11">Scavenger receptor class B member 1 isoform X1</fullName>
    </submittedName>
</protein>
<keyword evidence="11" id="KW-0675">Receptor</keyword>
<feature type="compositionally biased region" description="Basic residues" evidence="8">
    <location>
        <begin position="36"/>
        <end position="54"/>
    </location>
</feature>
<evidence type="ECO:0000256" key="5">
    <source>
        <dbReference type="ARBA" id="ARBA00022989"/>
    </source>
</evidence>
<evidence type="ECO:0000256" key="7">
    <source>
        <dbReference type="ARBA" id="ARBA00023180"/>
    </source>
</evidence>
<name>A0A9C5YRW6_9MUSC</name>
<evidence type="ECO:0000256" key="4">
    <source>
        <dbReference type="ARBA" id="ARBA00022692"/>
    </source>
</evidence>
<dbReference type="Proteomes" id="UP000092443">
    <property type="component" value="Unplaced"/>
</dbReference>
<dbReference type="PANTHER" id="PTHR11923">
    <property type="entry name" value="SCAVENGER RECEPTOR CLASS B TYPE-1 SR-B1"/>
    <property type="match status" value="1"/>
</dbReference>
<sequence length="627" mass="72832">MSLPSDKVTTEQLTLTCDDCIDDDVTVQQSAEKQHQRQSQRQHYRKHQHQHQHQHQQQQQQQQQHQQCMFNSNVNADKRPQKAENDLSLKIKYKRSESKNKKTQSLFELFFEMVGEKEQRTREMGTLILLGTMFLFFIISLTGFFVMWFTEYYNNIFLSNLVLSRNSETAQKWMNPNSKYDTFLKVHIFNYTNIKDYLEGKAEKIQIKDLGPLTYKEHTTKVNVVFNDNYTVTFRDHRNYEFLPDKSSYGEHEKIFVPNVPLLAADFLIDQMRGLKKMTASMAIKTIGGNAFKTLTPLQYLWGYRDKISSLNFASGKSHFGLLMNRNGTSLDSLQINTGEDDLRKFGVVTQFNGMPLLDFWSEEQCNRIDGSDPSMFPPHLIENRSTLNVFLQVLCRKIPLKFEKQVTIFNNIEALRYRTPMNMFSHPSENSENECYCRNTQKCLPSGIINATKCYDNIPIYPSSPHFFAAEPDIYKHLDGIEPRQELHQTFADIHPRFGFPINGASRIQINIAVHKGSIVEQQLRRLRRDTILPLIWIEITTGDFTEDIIDTLYASTYGLNLIQCSLKYGTLLMCLIFFTIIVASFYCLAKKREIQLEKGEKILKAELKALNRIHLSSASLAQMQS</sequence>
<dbReference type="PRINTS" id="PR01609">
    <property type="entry name" value="CD36FAMILY"/>
</dbReference>
<keyword evidence="7" id="KW-0325">Glycoprotein</keyword>
<dbReference type="GO" id="GO:0005886">
    <property type="term" value="C:plasma membrane"/>
    <property type="evidence" value="ECO:0007669"/>
    <property type="project" value="UniProtKB-SubCell"/>
</dbReference>
<keyword evidence="10" id="KW-1185">Reference proteome</keyword>
<dbReference type="RefSeq" id="XP_037886425.1">
    <property type="nucleotide sequence ID" value="XM_038030497.1"/>
</dbReference>
<feature type="region of interest" description="Disordered" evidence="8">
    <location>
        <begin position="28"/>
        <end position="67"/>
    </location>
</feature>
<proteinExistence type="inferred from homology"/>
<keyword evidence="6 9" id="KW-0472">Membrane</keyword>
<evidence type="ECO:0000256" key="8">
    <source>
        <dbReference type="SAM" id="MobiDB-lite"/>
    </source>
</evidence>
<keyword evidence="5 9" id="KW-1133">Transmembrane helix</keyword>
<dbReference type="GO" id="GO:0005737">
    <property type="term" value="C:cytoplasm"/>
    <property type="evidence" value="ECO:0007669"/>
    <property type="project" value="TreeGrafter"/>
</dbReference>
<evidence type="ECO:0000256" key="2">
    <source>
        <dbReference type="ARBA" id="ARBA00010532"/>
    </source>
</evidence>
<evidence type="ECO:0000256" key="6">
    <source>
        <dbReference type="ARBA" id="ARBA00023136"/>
    </source>
</evidence>
<feature type="compositionally biased region" description="Low complexity" evidence="8">
    <location>
        <begin position="55"/>
        <end position="67"/>
    </location>
</feature>